<keyword evidence="4" id="KW-1185">Reference proteome</keyword>
<dbReference type="InterPro" id="IPR001296">
    <property type="entry name" value="Glyco_trans_1"/>
</dbReference>
<dbReference type="Gene3D" id="3.40.50.2000">
    <property type="entry name" value="Glycogen Phosphorylase B"/>
    <property type="match status" value="2"/>
</dbReference>
<dbReference type="Proteomes" id="UP000239471">
    <property type="component" value="Unassembled WGS sequence"/>
</dbReference>
<accession>A0A2T0BD09</accession>
<comment type="caution">
    <text evidence="3">The sequence shown here is derived from an EMBL/GenBank/DDBJ whole genome shotgun (WGS) entry which is preliminary data.</text>
</comment>
<dbReference type="CDD" id="cd03812">
    <property type="entry name" value="GT4_CapH-like"/>
    <property type="match status" value="1"/>
</dbReference>
<evidence type="ECO:0000313" key="4">
    <source>
        <dbReference type="Proteomes" id="UP000239471"/>
    </source>
</evidence>
<reference evidence="3 4" key="1">
    <citation type="submission" date="2018-03" db="EMBL/GenBank/DDBJ databases">
        <title>Genome sequence of Clostridium vincentii DSM 10228.</title>
        <authorList>
            <person name="Poehlein A."/>
            <person name="Daniel R."/>
        </authorList>
    </citation>
    <scope>NUCLEOTIDE SEQUENCE [LARGE SCALE GENOMIC DNA]</scope>
    <source>
        <strain evidence="3 4">DSM 10228</strain>
    </source>
</reference>
<dbReference type="RefSeq" id="WP_106060209.1">
    <property type="nucleotide sequence ID" value="NZ_PVXQ01000024.1"/>
</dbReference>
<dbReference type="EC" id="2.4.-.-" evidence="3"/>
<dbReference type="InterPro" id="IPR050194">
    <property type="entry name" value="Glycosyltransferase_grp1"/>
</dbReference>
<dbReference type="InterPro" id="IPR028098">
    <property type="entry name" value="Glyco_trans_4-like_N"/>
</dbReference>
<keyword evidence="3" id="KW-0808">Transferase</keyword>
<proteinExistence type="predicted"/>
<name>A0A2T0BD09_9CLOT</name>
<gene>
    <name evidence="3" type="primary">epsF_3</name>
    <name evidence="3" type="ORF">CLVI_22530</name>
</gene>
<evidence type="ECO:0000313" key="3">
    <source>
        <dbReference type="EMBL" id="PRR81764.1"/>
    </source>
</evidence>
<evidence type="ECO:0000259" key="1">
    <source>
        <dbReference type="Pfam" id="PF00534"/>
    </source>
</evidence>
<organism evidence="3 4">
    <name type="scientific">Clostridium vincentii</name>
    <dbReference type="NCBI Taxonomy" id="52704"/>
    <lineage>
        <taxon>Bacteria</taxon>
        <taxon>Bacillati</taxon>
        <taxon>Bacillota</taxon>
        <taxon>Clostridia</taxon>
        <taxon>Eubacteriales</taxon>
        <taxon>Clostridiaceae</taxon>
        <taxon>Clostridium</taxon>
    </lineage>
</organism>
<feature type="domain" description="Glycosyl transferase family 1" evidence="1">
    <location>
        <begin position="188"/>
        <end position="307"/>
    </location>
</feature>
<dbReference type="PANTHER" id="PTHR45947:SF3">
    <property type="entry name" value="SULFOQUINOVOSYL TRANSFERASE SQD2"/>
    <property type="match status" value="1"/>
</dbReference>
<protein>
    <submittedName>
        <fullName evidence="3">Putative glycosyltransferase EpsF</fullName>
        <ecNumber evidence="3">2.4.-.-</ecNumber>
    </submittedName>
</protein>
<feature type="domain" description="Glycosyltransferase subfamily 4-like N-terminal" evidence="2">
    <location>
        <begin position="15"/>
        <end position="180"/>
    </location>
</feature>
<keyword evidence="3" id="KW-0328">Glycosyltransferase</keyword>
<dbReference type="GO" id="GO:0016757">
    <property type="term" value="F:glycosyltransferase activity"/>
    <property type="evidence" value="ECO:0007669"/>
    <property type="project" value="UniProtKB-KW"/>
</dbReference>
<dbReference type="Pfam" id="PF00534">
    <property type="entry name" value="Glycos_transf_1"/>
    <property type="match status" value="1"/>
</dbReference>
<dbReference type="SUPFAM" id="SSF53756">
    <property type="entry name" value="UDP-Glycosyltransferase/glycogen phosphorylase"/>
    <property type="match status" value="1"/>
</dbReference>
<evidence type="ECO:0000259" key="2">
    <source>
        <dbReference type="Pfam" id="PF13439"/>
    </source>
</evidence>
<dbReference type="AlphaFoldDB" id="A0A2T0BD09"/>
<dbReference type="OrthoDB" id="9804196at2"/>
<dbReference type="PANTHER" id="PTHR45947">
    <property type="entry name" value="SULFOQUINOVOSYL TRANSFERASE SQD2"/>
    <property type="match status" value="1"/>
</dbReference>
<sequence>MLKIKVLQVVGQLTIGGQEMMVMNFCRFITKEEIEFDFLVYGDKVGEFEKEAKLMGGKVIHAPSLNEVGYREFKHRIKKIMEENGPYNAIHSHTSFNSGFIMKVAKEKGIPIRITHSHTTKPGKKSTVVFKLYTNFMRRWIINNSTHLLACGNEAGNYLYSEDVFKKKGIIIKNGINVKRFTPNSQVRDEMRKKFDVENKFVIGHVGRMSVEKNHIFLINIFKEIHKRDSNAVLILVGTGPLYDELKSKVIKLEIEKNVIFTGQRADIPEILQLMDIFVFPSIYEGLPVSVVEAQATGLPCIVSKNVTSEIKVTELVKFMDLKTAEKIWADVILEKRHFPRMDITEEIEKSGYGIQGICKQLENLYCKGELK</sequence>
<dbReference type="Pfam" id="PF13439">
    <property type="entry name" value="Glyco_transf_4"/>
    <property type="match status" value="1"/>
</dbReference>
<dbReference type="EMBL" id="PVXQ01000024">
    <property type="protein sequence ID" value="PRR81764.1"/>
    <property type="molecule type" value="Genomic_DNA"/>
</dbReference>